<dbReference type="PANTHER" id="PTHR42648">
    <property type="entry name" value="TRANSPOSASE, PUTATIVE-RELATED"/>
    <property type="match status" value="1"/>
</dbReference>
<evidence type="ECO:0000313" key="3">
    <source>
        <dbReference type="EMBL" id="GEU32059.1"/>
    </source>
</evidence>
<feature type="region of interest" description="Disordered" evidence="1">
    <location>
        <begin position="437"/>
        <end position="480"/>
    </location>
</feature>
<feature type="compositionally biased region" description="Basic and acidic residues" evidence="1">
    <location>
        <begin position="437"/>
        <end position="452"/>
    </location>
</feature>
<dbReference type="InterPro" id="IPR012337">
    <property type="entry name" value="RNaseH-like_sf"/>
</dbReference>
<feature type="region of interest" description="Disordered" evidence="1">
    <location>
        <begin position="1126"/>
        <end position="1177"/>
    </location>
</feature>
<dbReference type="PANTHER" id="PTHR42648:SF32">
    <property type="entry name" value="RIBONUCLEASE H-LIKE DOMAIN, GAG-PRE-INTEGRASE DOMAIN PROTEIN-RELATED"/>
    <property type="match status" value="1"/>
</dbReference>
<evidence type="ECO:0000259" key="2">
    <source>
        <dbReference type="PROSITE" id="PS50994"/>
    </source>
</evidence>
<gene>
    <name evidence="3" type="ORF">Tci_004037</name>
</gene>
<dbReference type="InterPro" id="IPR036397">
    <property type="entry name" value="RNaseH_sf"/>
</dbReference>
<feature type="domain" description="Integrase catalytic" evidence="2">
    <location>
        <begin position="897"/>
        <end position="1070"/>
    </location>
</feature>
<dbReference type="EMBL" id="BKCJ010000315">
    <property type="protein sequence ID" value="GEU32059.1"/>
    <property type="molecule type" value="Genomic_DNA"/>
</dbReference>
<protein>
    <recommendedName>
        <fullName evidence="2">Integrase catalytic domain-containing protein</fullName>
    </recommendedName>
</protein>
<feature type="compositionally biased region" description="Polar residues" evidence="1">
    <location>
        <begin position="916"/>
        <end position="925"/>
    </location>
</feature>
<dbReference type="Gene3D" id="3.30.420.10">
    <property type="entry name" value="Ribonuclease H-like superfamily/Ribonuclease H"/>
    <property type="match status" value="1"/>
</dbReference>
<reference evidence="3" key="1">
    <citation type="journal article" date="2019" name="Sci. Rep.">
        <title>Draft genome of Tanacetum cinerariifolium, the natural source of mosquito coil.</title>
        <authorList>
            <person name="Yamashiro T."/>
            <person name="Shiraishi A."/>
            <person name="Satake H."/>
            <person name="Nakayama K."/>
        </authorList>
    </citation>
    <scope>NUCLEOTIDE SEQUENCE</scope>
</reference>
<accession>A0A6L2J4Z8</accession>
<feature type="compositionally biased region" description="Basic residues" evidence="1">
    <location>
        <begin position="1141"/>
        <end position="1161"/>
    </location>
</feature>
<dbReference type="AlphaFoldDB" id="A0A6L2J4Z8"/>
<dbReference type="GO" id="GO:0015074">
    <property type="term" value="P:DNA integration"/>
    <property type="evidence" value="ECO:0007669"/>
    <property type="project" value="InterPro"/>
</dbReference>
<proteinExistence type="predicted"/>
<evidence type="ECO:0000256" key="1">
    <source>
        <dbReference type="SAM" id="MobiDB-lite"/>
    </source>
</evidence>
<feature type="compositionally biased region" description="Polar residues" evidence="1">
    <location>
        <begin position="466"/>
        <end position="475"/>
    </location>
</feature>
<feature type="compositionally biased region" description="Basic and acidic residues" evidence="1">
    <location>
        <begin position="1126"/>
        <end position="1137"/>
    </location>
</feature>
<dbReference type="Pfam" id="PF14223">
    <property type="entry name" value="Retrotran_gag_2"/>
    <property type="match status" value="1"/>
</dbReference>
<name>A0A6L2J4Z8_TANCI</name>
<dbReference type="PROSITE" id="PS50994">
    <property type="entry name" value="INTEGRASE"/>
    <property type="match status" value="1"/>
</dbReference>
<sequence>MTQLTSMCELACQIIQKKQEEKRIEEEQAANARYWKILACCDDDDDYNSTITPVLSTKEPNYSLSIGDEHLDTIPAMESDEVIKSSVENLVSIPTKDLFEIVINSNDDMSPSDDDSLYNENIEYVEASPHDSELVSLEAAEIVIPEDEEIEDDNLREKLLNVHLLIANIKVLKDNPTPSFELLTKSSSTSPKSFLEETNTFHNSLPEFENFCFDLEEISSGSTTTHSDISLLDYEGFYFDDDHIKEISSGSTTTHSDISLSEYDSFIFDHSNDQFPPTDRSDFTHEEFVDELAHIISPPEYDCSYFRNLPDLGELISILNFGICENFSTTRVNLPVEDDHSPLLTYVVWIFLAYLMYPVVPPYLHSFGNEDTIFDPGITINCFCSFKPGLSHQCGTFKKFNTQRSYVNESPMEILLPKDFILQVFISSASIGNQVKDKQEKDKIGSKSDQNRTKTGSMAKPDSVKANHNQEINGDSVSPVASASAGAEGLIPPKTAKQKLVRKTKLKAKVTLMLAILDERLLKFHACKDAKSLWEAIKNRFGGNKESKKMQKTILKQIYGNFTASSQEGLDKTYDIFQKLISQLEIHGEVISQKDANLKLLRSLPSAWNNIALIMRNKFDLDILSMDDLYNNMKVYESEIKGQSNDVMFSFFTNQSNAPQLDNKDLEQIDADDLEEMDLKWQVAMLTMRVKRIGHFARECRAPRNQGNRNKDAPTKNAPIDTFTTNALVVQYGIGSYDWNFQAEEGLTNLALMAYTSKDKTGLGYDGQMNESDLNGIHVNDSEVLNNVFESRENDGDDNQVNDRFKKGEGYHAVPPSYTRNYMPLRANLSFDGLDNSFFKSKCSSLDEWESDSEDENVFNPKEVKKPVKPSLEKIEFVNARNTIVKNESKAKKPRKFSQSPRAASVSAARRVNNATSRPNMNDALPTSYSYFKAHSPVRRPFNQKSAAKTNNFTEKVNTARVDNVTTVGQKVIVSAAEGNRDNAVKIMNEFCEMKGIRREFSVARTPQQNVIAERKNRTLIEAARTMLAYSKLPTTFWAEVVNTACYVQNRVLVIKPHNKTPHELFLGYSINSKAAINQKLDKIQAMIEADEQMASKLQSKEQEQFTIKEKSRILVNSFVPMDSEVIKDSEKKDDSSSKQAKSKKKRAGSKHKPKSPKKLKVMKEQESTEDEQEKEELRLCLKIV</sequence>
<organism evidence="3">
    <name type="scientific">Tanacetum cinerariifolium</name>
    <name type="common">Dalmatian daisy</name>
    <name type="synonym">Chrysanthemum cinerariifolium</name>
    <dbReference type="NCBI Taxonomy" id="118510"/>
    <lineage>
        <taxon>Eukaryota</taxon>
        <taxon>Viridiplantae</taxon>
        <taxon>Streptophyta</taxon>
        <taxon>Embryophyta</taxon>
        <taxon>Tracheophyta</taxon>
        <taxon>Spermatophyta</taxon>
        <taxon>Magnoliopsida</taxon>
        <taxon>eudicotyledons</taxon>
        <taxon>Gunneridae</taxon>
        <taxon>Pentapetalae</taxon>
        <taxon>asterids</taxon>
        <taxon>campanulids</taxon>
        <taxon>Asterales</taxon>
        <taxon>Asteraceae</taxon>
        <taxon>Asteroideae</taxon>
        <taxon>Anthemideae</taxon>
        <taxon>Anthemidinae</taxon>
        <taxon>Tanacetum</taxon>
    </lineage>
</organism>
<dbReference type="GO" id="GO:0003676">
    <property type="term" value="F:nucleic acid binding"/>
    <property type="evidence" value="ECO:0007669"/>
    <property type="project" value="InterPro"/>
</dbReference>
<feature type="compositionally biased region" description="Low complexity" evidence="1">
    <location>
        <begin position="902"/>
        <end position="915"/>
    </location>
</feature>
<dbReference type="SUPFAM" id="SSF53098">
    <property type="entry name" value="Ribonuclease H-like"/>
    <property type="match status" value="1"/>
</dbReference>
<comment type="caution">
    <text evidence="3">The sequence shown here is derived from an EMBL/GenBank/DDBJ whole genome shotgun (WGS) entry which is preliminary data.</text>
</comment>
<dbReference type="InterPro" id="IPR039537">
    <property type="entry name" value="Retrotran_Ty1/copia-like"/>
</dbReference>
<feature type="region of interest" description="Disordered" evidence="1">
    <location>
        <begin position="888"/>
        <end position="925"/>
    </location>
</feature>
<dbReference type="InterPro" id="IPR001584">
    <property type="entry name" value="Integrase_cat-core"/>
</dbReference>